<dbReference type="Pfam" id="PF02812">
    <property type="entry name" value="ELFV_dehydrog_N"/>
    <property type="match status" value="1"/>
</dbReference>
<comment type="subunit">
    <text evidence="3">Homohexamer.</text>
</comment>
<dbReference type="PANTHER" id="PTHR43571:SF1">
    <property type="entry name" value="NADP-SPECIFIC GLUTAMATE DEHYDROGENASE 1-RELATED"/>
    <property type="match status" value="1"/>
</dbReference>
<dbReference type="SUPFAM" id="SSF53223">
    <property type="entry name" value="Aminoacid dehydrogenase-like, N-terminal domain"/>
    <property type="match status" value="1"/>
</dbReference>
<evidence type="ECO:0000313" key="10">
    <source>
        <dbReference type="Proteomes" id="UP001595897"/>
    </source>
</evidence>
<dbReference type="InterPro" id="IPR036291">
    <property type="entry name" value="NAD(P)-bd_dom_sf"/>
</dbReference>
<evidence type="ECO:0000256" key="4">
    <source>
        <dbReference type="ARBA" id="ARBA00023002"/>
    </source>
</evidence>
<dbReference type="GO" id="GO:0004354">
    <property type="term" value="F:glutamate dehydrogenase (NADP+) activity"/>
    <property type="evidence" value="ECO:0007669"/>
    <property type="project" value="UniProtKB-EC"/>
</dbReference>
<organism evidence="9 10">
    <name type="scientific">Glaciecola siphonariae</name>
    <dbReference type="NCBI Taxonomy" id="521012"/>
    <lineage>
        <taxon>Bacteria</taxon>
        <taxon>Pseudomonadati</taxon>
        <taxon>Pseudomonadota</taxon>
        <taxon>Gammaproteobacteria</taxon>
        <taxon>Alteromonadales</taxon>
        <taxon>Alteromonadaceae</taxon>
        <taxon>Glaciecola</taxon>
    </lineage>
</organism>
<dbReference type="PRINTS" id="PR00082">
    <property type="entry name" value="GLFDHDRGNASE"/>
</dbReference>
<gene>
    <name evidence="9" type="primary">gdhA</name>
    <name evidence="9" type="ORF">ACFO4O_09790</name>
</gene>
<dbReference type="Gene3D" id="3.40.50.10860">
    <property type="entry name" value="Leucine Dehydrogenase, chain A, domain 1"/>
    <property type="match status" value="1"/>
</dbReference>
<dbReference type="Gene3D" id="3.40.50.720">
    <property type="entry name" value="NAD(P)-binding Rossmann-like Domain"/>
    <property type="match status" value="1"/>
</dbReference>
<dbReference type="InterPro" id="IPR014362">
    <property type="entry name" value="Glu_DH"/>
</dbReference>
<comment type="similarity">
    <text evidence="2 6 7">Belongs to the Glu/Leu/Phe/Val dehydrogenases family.</text>
</comment>
<evidence type="ECO:0000259" key="8">
    <source>
        <dbReference type="SMART" id="SM00839"/>
    </source>
</evidence>
<dbReference type="Gene3D" id="1.10.285.10">
    <property type="entry name" value="Glutamate Dehydrogenase, chain A, domain 3"/>
    <property type="match status" value="2"/>
</dbReference>
<dbReference type="EMBL" id="JBHSGU010000002">
    <property type="protein sequence ID" value="MFC4700449.1"/>
    <property type="molecule type" value="Genomic_DNA"/>
</dbReference>
<dbReference type="InterPro" id="IPR006095">
    <property type="entry name" value="Glu/Leu/Phe/Val/Trp_DH"/>
</dbReference>
<dbReference type="Proteomes" id="UP001595897">
    <property type="component" value="Unassembled WGS sequence"/>
</dbReference>
<evidence type="ECO:0000256" key="2">
    <source>
        <dbReference type="ARBA" id="ARBA00006382"/>
    </source>
</evidence>
<dbReference type="SUPFAM" id="SSF51735">
    <property type="entry name" value="NAD(P)-binding Rossmann-fold domains"/>
    <property type="match status" value="1"/>
</dbReference>
<dbReference type="InterPro" id="IPR046346">
    <property type="entry name" value="Aminoacid_DH-like_N_sf"/>
</dbReference>
<dbReference type="InterPro" id="IPR006096">
    <property type="entry name" value="Glu/Leu/Phe/Val/Trp_DH_C"/>
</dbReference>
<protein>
    <recommendedName>
        <fullName evidence="6">Glutamate dehydrogenase</fullName>
    </recommendedName>
</protein>
<feature type="domain" description="Glutamate/phenylalanine/leucine/valine/L-tryptophan dehydrogenase C-terminal" evidence="8">
    <location>
        <begin position="201"/>
        <end position="444"/>
    </location>
</feature>
<dbReference type="Pfam" id="PF00208">
    <property type="entry name" value="ELFV_dehydrog"/>
    <property type="match status" value="1"/>
</dbReference>
<comment type="caution">
    <text evidence="9">The sequence shown here is derived from an EMBL/GenBank/DDBJ whole genome shotgun (WGS) entry which is preliminary data.</text>
</comment>
<reference evidence="10" key="1">
    <citation type="journal article" date="2019" name="Int. J. Syst. Evol. Microbiol.">
        <title>The Global Catalogue of Microorganisms (GCM) 10K type strain sequencing project: providing services to taxonomists for standard genome sequencing and annotation.</title>
        <authorList>
            <consortium name="The Broad Institute Genomics Platform"/>
            <consortium name="The Broad Institute Genome Sequencing Center for Infectious Disease"/>
            <person name="Wu L."/>
            <person name="Ma J."/>
        </authorList>
    </citation>
    <scope>NUCLEOTIDE SEQUENCE [LARGE SCALE GENOMIC DNA]</scope>
    <source>
        <strain evidence="10">KACC 12507</strain>
    </source>
</reference>
<accession>A0ABV9LWD4</accession>
<sequence length="445" mass="48670">MSLQDEIMQTLTTQVGEQSEYLQAVNAACDEIIPVYQANEQYKQHNVLRRLLSPDQVIEFKVEWEDDEHQARVNRGWRIQHSQLLGPYKGGTRFTPSCTESILKFLAFEQSFKNALSGLSLGAGKGGADFDPKNASVNEIRRFCNAYMNQLSRYIGAKTDVPAGDIGVSSTELGWMFGQYLRTNKKYDGQLSGKPVQLAGSELRVQATGFGLIYFLQDVLAHQEQALEGKKLAFSGAGNVAIHGAIKAVERGAKVISLSNSRGTYIDEGGMSADDLKWLKQDGATEKNALASLAQNAKGEYDKHATPWELTFDVALPCATQNEIDESKAQHIVNSGASTLIEGANMPCTSDAQKLLQESGLIYVPGKAANAGGVVLSGFEMQQNADFTYRSADSLDKQLQDTMQSIHRACIDESQRAQETTCNYARSATVAGFRRLADAMVMSGY</sequence>
<dbReference type="NCBIfam" id="NF006929">
    <property type="entry name" value="PRK09414.1"/>
    <property type="match status" value="1"/>
</dbReference>
<dbReference type="RefSeq" id="WP_382407868.1">
    <property type="nucleotide sequence ID" value="NZ_JBHSGU010000002.1"/>
</dbReference>
<evidence type="ECO:0000313" key="9">
    <source>
        <dbReference type="EMBL" id="MFC4700449.1"/>
    </source>
</evidence>
<evidence type="ECO:0000256" key="7">
    <source>
        <dbReference type="RuleBase" id="RU004417"/>
    </source>
</evidence>
<evidence type="ECO:0000256" key="3">
    <source>
        <dbReference type="ARBA" id="ARBA00011643"/>
    </source>
</evidence>
<dbReference type="PIRSF" id="PIRSF000185">
    <property type="entry name" value="Glu_DH"/>
    <property type="match status" value="1"/>
</dbReference>
<proteinExistence type="inferred from homology"/>
<evidence type="ECO:0000256" key="1">
    <source>
        <dbReference type="ARBA" id="ARBA00003868"/>
    </source>
</evidence>
<comment type="catalytic activity">
    <reaction evidence="5">
        <text>L-glutamate + NADP(+) + H2O = 2-oxoglutarate + NH4(+) + NADPH + H(+)</text>
        <dbReference type="Rhea" id="RHEA:11612"/>
        <dbReference type="ChEBI" id="CHEBI:15377"/>
        <dbReference type="ChEBI" id="CHEBI:15378"/>
        <dbReference type="ChEBI" id="CHEBI:16810"/>
        <dbReference type="ChEBI" id="CHEBI:28938"/>
        <dbReference type="ChEBI" id="CHEBI:29985"/>
        <dbReference type="ChEBI" id="CHEBI:57783"/>
        <dbReference type="ChEBI" id="CHEBI:58349"/>
        <dbReference type="EC" id="1.4.1.4"/>
    </reaction>
</comment>
<keyword evidence="10" id="KW-1185">Reference proteome</keyword>
<name>A0ABV9LWD4_9ALTE</name>
<dbReference type="SMART" id="SM00839">
    <property type="entry name" value="ELFV_dehydrog"/>
    <property type="match status" value="1"/>
</dbReference>
<evidence type="ECO:0000256" key="5">
    <source>
        <dbReference type="ARBA" id="ARBA00048584"/>
    </source>
</evidence>
<evidence type="ECO:0000256" key="6">
    <source>
        <dbReference type="PIRNR" id="PIRNR000185"/>
    </source>
</evidence>
<comment type="function">
    <text evidence="1">Catalyzes the reversible oxidative deamination of glutamate to alpha-ketoglutarate and ammonia.</text>
</comment>
<keyword evidence="4 6" id="KW-0560">Oxidoreductase</keyword>
<dbReference type="InterPro" id="IPR050724">
    <property type="entry name" value="Glu_Leu_Phe_Val_DH"/>
</dbReference>
<dbReference type="InterPro" id="IPR006097">
    <property type="entry name" value="Glu/Leu/Phe/Val/Trp_DH_dimer"/>
</dbReference>
<dbReference type="PANTHER" id="PTHR43571">
    <property type="entry name" value="NADP-SPECIFIC GLUTAMATE DEHYDROGENASE 1-RELATED"/>
    <property type="match status" value="1"/>
</dbReference>